<reference evidence="2 3" key="1">
    <citation type="journal article" date="2018" name="Nat. Ecol. Evol.">
        <title>Pezizomycetes genomes reveal the molecular basis of ectomycorrhizal truffle lifestyle.</title>
        <authorList>
            <person name="Murat C."/>
            <person name="Payen T."/>
            <person name="Noel B."/>
            <person name="Kuo A."/>
            <person name="Morin E."/>
            <person name="Chen J."/>
            <person name="Kohler A."/>
            <person name="Krizsan K."/>
            <person name="Balestrini R."/>
            <person name="Da Silva C."/>
            <person name="Montanini B."/>
            <person name="Hainaut M."/>
            <person name="Levati E."/>
            <person name="Barry K.W."/>
            <person name="Belfiori B."/>
            <person name="Cichocki N."/>
            <person name="Clum A."/>
            <person name="Dockter R.B."/>
            <person name="Fauchery L."/>
            <person name="Guy J."/>
            <person name="Iotti M."/>
            <person name="Le Tacon F."/>
            <person name="Lindquist E.A."/>
            <person name="Lipzen A."/>
            <person name="Malagnac F."/>
            <person name="Mello A."/>
            <person name="Molinier V."/>
            <person name="Miyauchi S."/>
            <person name="Poulain J."/>
            <person name="Riccioni C."/>
            <person name="Rubini A."/>
            <person name="Sitrit Y."/>
            <person name="Splivallo R."/>
            <person name="Traeger S."/>
            <person name="Wang M."/>
            <person name="Zifcakova L."/>
            <person name="Wipf D."/>
            <person name="Zambonelli A."/>
            <person name="Paolocci F."/>
            <person name="Nowrousian M."/>
            <person name="Ottonello S."/>
            <person name="Baldrian P."/>
            <person name="Spatafora J.W."/>
            <person name="Henrissat B."/>
            <person name="Nagy L.G."/>
            <person name="Aury J.M."/>
            <person name="Wincker P."/>
            <person name="Grigoriev I.V."/>
            <person name="Bonfante P."/>
            <person name="Martin F.M."/>
        </authorList>
    </citation>
    <scope>NUCLEOTIDE SEQUENCE [LARGE SCALE GENOMIC DNA]</scope>
    <source>
        <strain evidence="2 3">RN42</strain>
    </source>
</reference>
<dbReference type="EMBL" id="ML119715">
    <property type="protein sequence ID" value="RPA78117.1"/>
    <property type="molecule type" value="Genomic_DNA"/>
</dbReference>
<gene>
    <name evidence="2" type="ORF">BJ508DRAFT_160375</name>
</gene>
<keyword evidence="3" id="KW-1185">Reference proteome</keyword>
<evidence type="ECO:0000256" key="1">
    <source>
        <dbReference type="SAM" id="SignalP"/>
    </source>
</evidence>
<proteinExistence type="predicted"/>
<organism evidence="2 3">
    <name type="scientific">Ascobolus immersus RN42</name>
    <dbReference type="NCBI Taxonomy" id="1160509"/>
    <lineage>
        <taxon>Eukaryota</taxon>
        <taxon>Fungi</taxon>
        <taxon>Dikarya</taxon>
        <taxon>Ascomycota</taxon>
        <taxon>Pezizomycotina</taxon>
        <taxon>Pezizomycetes</taxon>
        <taxon>Pezizales</taxon>
        <taxon>Ascobolaceae</taxon>
        <taxon>Ascobolus</taxon>
    </lineage>
</organism>
<dbReference type="InterPro" id="IPR045992">
    <property type="entry name" value="DUF5948"/>
</dbReference>
<sequence>MKTFYLLAQLLTIAIVLPSSAAQLILYRRCECRDPHNGLTATCCNEPGVYGSCLPSMPNVVTFSGGRKQCVAPAGLVCLNSYEFQECCKRLGFVTMICSRT</sequence>
<name>A0A3N4HY63_ASCIM</name>
<protein>
    <submittedName>
        <fullName evidence="2">Uncharacterized protein</fullName>
    </submittedName>
</protein>
<dbReference type="Proteomes" id="UP000275078">
    <property type="component" value="Unassembled WGS sequence"/>
</dbReference>
<accession>A0A3N4HY63</accession>
<dbReference type="Pfam" id="PF19373">
    <property type="entry name" value="DUF5948"/>
    <property type="match status" value="1"/>
</dbReference>
<dbReference type="AlphaFoldDB" id="A0A3N4HY63"/>
<evidence type="ECO:0000313" key="3">
    <source>
        <dbReference type="Proteomes" id="UP000275078"/>
    </source>
</evidence>
<feature type="signal peptide" evidence="1">
    <location>
        <begin position="1"/>
        <end position="22"/>
    </location>
</feature>
<feature type="chain" id="PRO_5017935876" evidence="1">
    <location>
        <begin position="23"/>
        <end position="101"/>
    </location>
</feature>
<keyword evidence="1" id="KW-0732">Signal</keyword>
<evidence type="ECO:0000313" key="2">
    <source>
        <dbReference type="EMBL" id="RPA78117.1"/>
    </source>
</evidence>